<dbReference type="GO" id="GO:0016139">
    <property type="term" value="P:glycoside catabolic process"/>
    <property type="evidence" value="ECO:0007669"/>
    <property type="project" value="TreeGrafter"/>
</dbReference>
<dbReference type="PANTHER" id="PTHR10030">
    <property type="entry name" value="ALPHA-L-FUCOSIDASE"/>
    <property type="match status" value="1"/>
</dbReference>
<keyword evidence="5" id="KW-0378">Hydrolase</keyword>
<feature type="signal peptide" evidence="8">
    <location>
        <begin position="1"/>
        <end position="21"/>
    </location>
</feature>
<evidence type="ECO:0000259" key="9">
    <source>
        <dbReference type="Pfam" id="PF01120"/>
    </source>
</evidence>
<comment type="similarity">
    <text evidence="2">Belongs to the glycosyl hydrolase 29 family.</text>
</comment>
<feature type="region of interest" description="Disordered" evidence="7">
    <location>
        <begin position="684"/>
        <end position="705"/>
    </location>
</feature>
<dbReference type="EC" id="3.2.1.51" evidence="3"/>
<organism evidence="10 11">
    <name type="scientific">Chitinophaga lutea</name>
    <dbReference type="NCBI Taxonomy" id="2488634"/>
    <lineage>
        <taxon>Bacteria</taxon>
        <taxon>Pseudomonadati</taxon>
        <taxon>Bacteroidota</taxon>
        <taxon>Chitinophagia</taxon>
        <taxon>Chitinophagales</taxon>
        <taxon>Chitinophagaceae</taxon>
        <taxon>Chitinophaga</taxon>
    </lineage>
</organism>
<reference evidence="10 11" key="1">
    <citation type="submission" date="2018-11" db="EMBL/GenBank/DDBJ databases">
        <title>Chitinophaga lutea sp.nov., isolate from arsenic contaminated soil.</title>
        <authorList>
            <person name="Zong Y."/>
        </authorList>
    </citation>
    <scope>NUCLEOTIDE SEQUENCE [LARGE SCALE GENOMIC DNA]</scope>
    <source>
        <strain evidence="10 11">ZY74</strain>
    </source>
</reference>
<dbReference type="GO" id="GO:0005764">
    <property type="term" value="C:lysosome"/>
    <property type="evidence" value="ECO:0007669"/>
    <property type="project" value="TreeGrafter"/>
</dbReference>
<dbReference type="OrthoDB" id="107551at2"/>
<proteinExistence type="inferred from homology"/>
<dbReference type="PANTHER" id="PTHR10030:SF37">
    <property type="entry name" value="ALPHA-L-FUCOSIDASE-RELATED"/>
    <property type="match status" value="1"/>
</dbReference>
<accession>A0A3N4PZM9</accession>
<dbReference type="PRINTS" id="PR00741">
    <property type="entry name" value="GLHYDRLASE29"/>
</dbReference>
<sequence>MMKRLTIVLAGCLLAAGQVFAQVNSEQLQKWRDRKYAMFIHFGVYSQLGGVWEGKPVNRGLSEQIRAHAAGLYSDTYENVAAGFNPDKWNPDSIALLAKNAGMGSVVITSKHHDGFALYDCAFTQFDIMDATPYKRDILKELSEACKRHGVAFGLYFSLIDWHFPPAMPISGHNSDSIPPAHHDYNKKQITELLTKYGPVTELWFDMGSMTLQQSKEMRELVHRLQPDCMIGSRIGNNMGDFTVMGDNQEPDYIIGVPWQSPASFFHETWGYRSWQQRGDMRAKINEKLTSLIRVASRGGNFLLNIGPRGDGTVVEFERDVLLAIGQWLKKNGEAIYGTSPDPFHVPFSWGSITSRKNKLYLHLLRQPDQNEIVLPGLTGKITKAYLLDDKTPLKTGASKNGGIVQVPANLAPFKVVVLEMPGGFTVPPVNIVAEGTILQNNNAFRYFSNSTVDYNTSFTSTIKNAWTLQSSKTGSSVPVLQYTEEEKGKTIDLQLGNERKTVALDGGTAEQLQPKGLQFGAFYMQGPMFSGIGGSNGSLANLDVTQPWPNGKGRAWKEQTNYKNGQTYWLPAGMMTGYYILQEISSPAKQQVLVKITAGDAVRVTLNGKERYIQSNPLKQDSMEHILLLDLEQGKNQLVVKLFNNFKKQTPLNIDFNIPQVIYRKTLPAVPLKKDGLLPVSWQRHQPATPHDDMGLPNLQLQLR</sequence>
<evidence type="ECO:0000256" key="5">
    <source>
        <dbReference type="ARBA" id="ARBA00022801"/>
    </source>
</evidence>
<evidence type="ECO:0000256" key="3">
    <source>
        <dbReference type="ARBA" id="ARBA00012662"/>
    </source>
</evidence>
<evidence type="ECO:0000256" key="8">
    <source>
        <dbReference type="SAM" id="SignalP"/>
    </source>
</evidence>
<dbReference type="SUPFAM" id="SSF51445">
    <property type="entry name" value="(Trans)glycosidases"/>
    <property type="match status" value="1"/>
</dbReference>
<name>A0A3N4PZM9_9BACT</name>
<protein>
    <recommendedName>
        <fullName evidence="3">alpha-L-fucosidase</fullName>
        <ecNumber evidence="3">3.2.1.51</ecNumber>
    </recommendedName>
</protein>
<dbReference type="SMART" id="SM00812">
    <property type="entry name" value="Alpha_L_fucos"/>
    <property type="match status" value="1"/>
</dbReference>
<keyword evidence="6" id="KW-0326">Glycosidase</keyword>
<evidence type="ECO:0000256" key="4">
    <source>
        <dbReference type="ARBA" id="ARBA00022729"/>
    </source>
</evidence>
<dbReference type="InterPro" id="IPR000933">
    <property type="entry name" value="Glyco_hydro_29"/>
</dbReference>
<dbReference type="InterPro" id="IPR016286">
    <property type="entry name" value="FUC_metazoa-typ"/>
</dbReference>
<feature type="domain" description="Glycoside hydrolase family 29 N-terminal" evidence="9">
    <location>
        <begin position="21"/>
        <end position="334"/>
    </location>
</feature>
<keyword evidence="4 8" id="KW-0732">Signal</keyword>
<dbReference type="GO" id="GO:0006004">
    <property type="term" value="P:fucose metabolic process"/>
    <property type="evidence" value="ECO:0007669"/>
    <property type="project" value="InterPro"/>
</dbReference>
<dbReference type="GO" id="GO:0004560">
    <property type="term" value="F:alpha-L-fucosidase activity"/>
    <property type="evidence" value="ECO:0007669"/>
    <property type="project" value="InterPro"/>
</dbReference>
<evidence type="ECO:0000313" key="10">
    <source>
        <dbReference type="EMBL" id="RPE13418.1"/>
    </source>
</evidence>
<keyword evidence="11" id="KW-1185">Reference proteome</keyword>
<gene>
    <name evidence="10" type="ORF">EGT74_07825</name>
</gene>
<dbReference type="InterPro" id="IPR057739">
    <property type="entry name" value="Glyco_hydro_29_N"/>
</dbReference>
<dbReference type="Proteomes" id="UP000278351">
    <property type="component" value="Unassembled WGS sequence"/>
</dbReference>
<evidence type="ECO:0000256" key="1">
    <source>
        <dbReference type="ARBA" id="ARBA00004071"/>
    </source>
</evidence>
<evidence type="ECO:0000256" key="7">
    <source>
        <dbReference type="SAM" id="MobiDB-lite"/>
    </source>
</evidence>
<dbReference type="EMBL" id="RPDH01000001">
    <property type="protein sequence ID" value="RPE13418.1"/>
    <property type="molecule type" value="Genomic_DNA"/>
</dbReference>
<comment type="caution">
    <text evidence="10">The sequence shown here is derived from an EMBL/GenBank/DDBJ whole genome shotgun (WGS) entry which is preliminary data.</text>
</comment>
<dbReference type="Gene3D" id="3.20.20.80">
    <property type="entry name" value="Glycosidases"/>
    <property type="match status" value="1"/>
</dbReference>
<dbReference type="InterPro" id="IPR017853">
    <property type="entry name" value="GH"/>
</dbReference>
<feature type="chain" id="PRO_5018038817" description="alpha-L-fucosidase" evidence="8">
    <location>
        <begin position="22"/>
        <end position="705"/>
    </location>
</feature>
<evidence type="ECO:0000256" key="6">
    <source>
        <dbReference type="ARBA" id="ARBA00023295"/>
    </source>
</evidence>
<evidence type="ECO:0000256" key="2">
    <source>
        <dbReference type="ARBA" id="ARBA00007951"/>
    </source>
</evidence>
<comment type="function">
    <text evidence="1">Alpha-L-fucosidase is responsible for hydrolyzing the alpha-1,6-linked fucose joined to the reducing-end N-acetylglucosamine of the carbohydrate moieties of glycoproteins.</text>
</comment>
<dbReference type="AlphaFoldDB" id="A0A3N4PZM9"/>
<dbReference type="Pfam" id="PF01120">
    <property type="entry name" value="Alpha_L_fucos"/>
    <property type="match status" value="1"/>
</dbReference>
<evidence type="ECO:0000313" key="11">
    <source>
        <dbReference type="Proteomes" id="UP000278351"/>
    </source>
</evidence>
<dbReference type="RefSeq" id="WP_123845935.1">
    <property type="nucleotide sequence ID" value="NZ_RPDH01000001.1"/>
</dbReference>